<feature type="domain" description="Large ribosomal subunit protein uL5 C-terminal" evidence="8">
    <location>
        <begin position="85"/>
        <end position="177"/>
    </location>
</feature>
<dbReference type="InterPro" id="IPR002132">
    <property type="entry name" value="Ribosomal_uL5"/>
</dbReference>
<dbReference type="AlphaFoldDB" id="A0A0G1U2I4"/>
<keyword evidence="5" id="KW-0694">RNA-binding</keyword>
<gene>
    <name evidence="5" type="primary">rplE</name>
    <name evidence="9" type="ORF">UY16_C0009G0010</name>
</gene>
<evidence type="ECO:0000256" key="5">
    <source>
        <dbReference type="HAMAP-Rule" id="MF_01333"/>
    </source>
</evidence>
<protein>
    <recommendedName>
        <fullName evidence="4 5">Large ribosomal subunit protein uL5</fullName>
    </recommendedName>
</protein>
<keyword evidence="5" id="KW-0820">tRNA-binding</keyword>
<dbReference type="SUPFAM" id="SSF55282">
    <property type="entry name" value="RL5-like"/>
    <property type="match status" value="1"/>
</dbReference>
<dbReference type="GO" id="GO:0019843">
    <property type="term" value="F:rRNA binding"/>
    <property type="evidence" value="ECO:0007669"/>
    <property type="project" value="UniProtKB-UniRule"/>
</dbReference>
<dbReference type="InterPro" id="IPR031309">
    <property type="entry name" value="Ribosomal_uL5_C"/>
</dbReference>
<organism evidence="9 10">
    <name type="scientific">Candidatus Gottesmanbacteria bacterium GW2011_GWA2_47_9</name>
    <dbReference type="NCBI Taxonomy" id="1618445"/>
    <lineage>
        <taxon>Bacteria</taxon>
        <taxon>Candidatus Gottesmaniibacteriota</taxon>
    </lineage>
</organism>
<dbReference type="GO" id="GO:0006412">
    <property type="term" value="P:translation"/>
    <property type="evidence" value="ECO:0007669"/>
    <property type="project" value="UniProtKB-UniRule"/>
</dbReference>
<comment type="caution">
    <text evidence="9">The sequence shown here is derived from an EMBL/GenBank/DDBJ whole genome shotgun (WGS) entry which is preliminary data.</text>
</comment>
<evidence type="ECO:0000313" key="9">
    <source>
        <dbReference type="EMBL" id="KKU88289.1"/>
    </source>
</evidence>
<dbReference type="FunFam" id="3.30.1440.10:FF:000001">
    <property type="entry name" value="50S ribosomal protein L5"/>
    <property type="match status" value="1"/>
</dbReference>
<evidence type="ECO:0000256" key="3">
    <source>
        <dbReference type="ARBA" id="ARBA00023274"/>
    </source>
</evidence>
<keyword evidence="5" id="KW-0699">rRNA-binding</keyword>
<evidence type="ECO:0000259" key="8">
    <source>
        <dbReference type="Pfam" id="PF00673"/>
    </source>
</evidence>
<reference evidence="9 10" key="1">
    <citation type="journal article" date="2015" name="Nature">
        <title>rRNA introns, odd ribosomes, and small enigmatic genomes across a large radiation of phyla.</title>
        <authorList>
            <person name="Brown C.T."/>
            <person name="Hug L.A."/>
            <person name="Thomas B.C."/>
            <person name="Sharon I."/>
            <person name="Castelle C.J."/>
            <person name="Singh A."/>
            <person name="Wilkins M.J."/>
            <person name="Williams K.H."/>
            <person name="Banfield J.F."/>
        </authorList>
    </citation>
    <scope>NUCLEOTIDE SEQUENCE [LARGE SCALE GENOMIC DNA]</scope>
</reference>
<dbReference type="InterPro" id="IPR031310">
    <property type="entry name" value="Ribosomal_uL5_N"/>
</dbReference>
<name>A0A0G1U2I4_9BACT</name>
<comment type="similarity">
    <text evidence="1 5 6">Belongs to the universal ribosomal protein uL5 family.</text>
</comment>
<evidence type="ECO:0000256" key="6">
    <source>
        <dbReference type="RuleBase" id="RU003930"/>
    </source>
</evidence>
<proteinExistence type="inferred from homology"/>
<dbReference type="InterPro" id="IPR020930">
    <property type="entry name" value="Ribosomal_uL5_bac-type"/>
</dbReference>
<evidence type="ECO:0000256" key="4">
    <source>
        <dbReference type="ARBA" id="ARBA00035245"/>
    </source>
</evidence>
<comment type="subunit">
    <text evidence="5">Part of the 50S ribosomal subunit; part of the 5S rRNA/L5/L18/L25 subcomplex. Contacts the 5S rRNA and the P site tRNA. Forms a bridge to the 30S subunit in the 70S ribosome.</text>
</comment>
<dbReference type="PIRSF" id="PIRSF002161">
    <property type="entry name" value="Ribosomal_L5"/>
    <property type="match status" value="1"/>
</dbReference>
<dbReference type="Pfam" id="PF00281">
    <property type="entry name" value="Ribosomal_L5"/>
    <property type="match status" value="1"/>
</dbReference>
<dbReference type="Pfam" id="PF00673">
    <property type="entry name" value="Ribosomal_L5_C"/>
    <property type="match status" value="1"/>
</dbReference>
<dbReference type="GO" id="GO:0000049">
    <property type="term" value="F:tRNA binding"/>
    <property type="evidence" value="ECO:0007669"/>
    <property type="project" value="UniProtKB-UniRule"/>
</dbReference>
<dbReference type="HAMAP" id="MF_01333_B">
    <property type="entry name" value="Ribosomal_uL5_B"/>
    <property type="match status" value="1"/>
</dbReference>
<keyword evidence="3 5" id="KW-0687">Ribonucleoprotein</keyword>
<dbReference type="NCBIfam" id="NF000585">
    <property type="entry name" value="PRK00010.1"/>
    <property type="match status" value="1"/>
</dbReference>
<evidence type="ECO:0000259" key="7">
    <source>
        <dbReference type="Pfam" id="PF00281"/>
    </source>
</evidence>
<keyword evidence="2 5" id="KW-0689">Ribosomal protein</keyword>
<feature type="domain" description="Large ribosomal subunit protein uL5 N-terminal" evidence="7">
    <location>
        <begin position="24"/>
        <end position="80"/>
    </location>
</feature>
<dbReference type="Gene3D" id="3.30.1440.10">
    <property type="match status" value="1"/>
</dbReference>
<dbReference type="PATRIC" id="fig|1618445.3.peg.298"/>
<dbReference type="GO" id="GO:0003735">
    <property type="term" value="F:structural constituent of ribosome"/>
    <property type="evidence" value="ECO:0007669"/>
    <property type="project" value="InterPro"/>
</dbReference>
<dbReference type="EMBL" id="LCOY01000009">
    <property type="protein sequence ID" value="KKU88289.1"/>
    <property type="molecule type" value="Genomic_DNA"/>
</dbReference>
<dbReference type="PANTHER" id="PTHR11994">
    <property type="entry name" value="60S RIBOSOMAL PROTEIN L11-RELATED"/>
    <property type="match status" value="1"/>
</dbReference>
<accession>A0A0G1U2I4</accession>
<dbReference type="Proteomes" id="UP000034739">
    <property type="component" value="Unassembled WGS sequence"/>
</dbReference>
<comment type="function">
    <text evidence="5">This is 1 of the proteins that bind and probably mediate the attachment of the 5S RNA into the large ribosomal subunit, where it forms part of the central protuberance. In the 70S ribosome it contacts protein S13 of the 30S subunit (bridge B1b), connecting the 2 subunits; this bridge is implicated in subunit movement. Contacts the P site tRNA; the 5S rRNA and some of its associated proteins might help stabilize positioning of ribosome-bound tRNAs.</text>
</comment>
<evidence type="ECO:0000256" key="1">
    <source>
        <dbReference type="ARBA" id="ARBA00008553"/>
    </source>
</evidence>
<evidence type="ECO:0000313" key="10">
    <source>
        <dbReference type="Proteomes" id="UP000034739"/>
    </source>
</evidence>
<sequence length="187" mass="20770">MTTLQETYNKEIVPKLMSELGLTNRMAVPKLTKIVVNCGLGEAISDKKVIEKMATQLGVITGQKPQERRAKRAISTYKLRAGDAIGLRVTLRGHRMYAFFMKLTGIALPRVRDFRGIPATGFDERGNYTLGVPEQTIFPELEYQLVDKVRGFEITFVTTAKNAREGKLLLSLLGLPFVKAAPEGGQE</sequence>
<evidence type="ECO:0000256" key="2">
    <source>
        <dbReference type="ARBA" id="ARBA00022980"/>
    </source>
</evidence>
<dbReference type="GO" id="GO:1990904">
    <property type="term" value="C:ribonucleoprotein complex"/>
    <property type="evidence" value="ECO:0007669"/>
    <property type="project" value="UniProtKB-KW"/>
</dbReference>
<dbReference type="GO" id="GO:0005840">
    <property type="term" value="C:ribosome"/>
    <property type="evidence" value="ECO:0007669"/>
    <property type="project" value="UniProtKB-KW"/>
</dbReference>
<dbReference type="InterPro" id="IPR022803">
    <property type="entry name" value="Ribosomal_uL5_dom_sf"/>
</dbReference>